<dbReference type="EMBL" id="FTNO01000001">
    <property type="protein sequence ID" value="SIR29873.1"/>
    <property type="molecule type" value="Genomic_DNA"/>
</dbReference>
<evidence type="ECO:0000313" key="2">
    <source>
        <dbReference type="Proteomes" id="UP000186914"/>
    </source>
</evidence>
<evidence type="ECO:0000313" key="1">
    <source>
        <dbReference type="EMBL" id="SIR29873.1"/>
    </source>
</evidence>
<reference evidence="2" key="1">
    <citation type="submission" date="2017-01" db="EMBL/GenBank/DDBJ databases">
        <authorList>
            <person name="Varghese N."/>
            <person name="Submissions S."/>
        </authorList>
    </citation>
    <scope>NUCLEOTIDE SEQUENCE [LARGE SCALE GENOMIC DNA]</scope>
    <source>
        <strain evidence="2">CGMCC 1.7737</strain>
    </source>
</reference>
<sequence length="40" mass="4641">MTNAWGQCETILCPNGWVEIRNPERADQWIAIDAPTEVRR</sequence>
<proteinExistence type="predicted"/>
<name>A0A1N6ZSI7_9EURY</name>
<dbReference type="AlphaFoldDB" id="A0A1N6ZSI7"/>
<protein>
    <submittedName>
        <fullName evidence="1">Uncharacterized protein</fullName>
    </submittedName>
</protein>
<keyword evidence="2" id="KW-1185">Reference proteome</keyword>
<accession>A0A1N6ZSI7</accession>
<dbReference type="RefSeq" id="WP_281247672.1">
    <property type="nucleotide sequence ID" value="NZ_FTNO01000001.1"/>
</dbReference>
<dbReference type="Proteomes" id="UP000186914">
    <property type="component" value="Unassembled WGS sequence"/>
</dbReference>
<organism evidence="1 2">
    <name type="scientific">Haladaptatus litoreus</name>
    <dbReference type="NCBI Taxonomy" id="553468"/>
    <lineage>
        <taxon>Archaea</taxon>
        <taxon>Methanobacteriati</taxon>
        <taxon>Methanobacteriota</taxon>
        <taxon>Stenosarchaea group</taxon>
        <taxon>Halobacteria</taxon>
        <taxon>Halobacteriales</taxon>
        <taxon>Haladaptataceae</taxon>
        <taxon>Haladaptatus</taxon>
    </lineage>
</organism>
<gene>
    <name evidence="1" type="ORF">SAMN05421858_2150</name>
</gene>